<dbReference type="AlphaFoldDB" id="A0A6A6R8U1"/>
<accession>A0A6A6R8U1</accession>
<evidence type="ECO:0000313" key="3">
    <source>
        <dbReference type="Proteomes" id="UP000799750"/>
    </source>
</evidence>
<feature type="region of interest" description="Disordered" evidence="1">
    <location>
        <begin position="44"/>
        <end position="64"/>
    </location>
</feature>
<proteinExistence type="predicted"/>
<evidence type="ECO:0000313" key="2">
    <source>
        <dbReference type="EMBL" id="KAF2500260.1"/>
    </source>
</evidence>
<dbReference type="Proteomes" id="UP000799750">
    <property type="component" value="Unassembled WGS sequence"/>
</dbReference>
<sequence>MQSSAARAFSLLSSKIHPQLPLTPRESQQLLSLLTSSFRRHLDREHPAVAGASPAQASRRRKSFSKSAAQDVALNATSSHLPISRLLESVLANPLLAHKPSRQHGRLSVSGIQGFSSNPEQWFRDRVADGSASIYTAFLYADAMSKTPNVTTTSGISSSNKAGTEIVQWLWASGLETTPAFVENHAFHTMLATLLIQERNERPLWRWLGPDLHRALENTGVSPAQIARFRSRLLKSVVLCKVDGTGGLEDAITAHLHACSLEKHPSKSVKFAEFFTAGACIVNNITANSHGISLSSYDAFLGSIEKWCSNAEGFKAQLLLHHPSTPDLDPALQYLRKMAPTFAYPKNPQMRYFLVNLSLTLARGLLAEERFGDGLWVLDFLKEEFPEEVGWKPSVANTATEEHNLDISKDEQENLQLLESLNV</sequence>
<dbReference type="EMBL" id="MU004183">
    <property type="protein sequence ID" value="KAF2500260.1"/>
    <property type="molecule type" value="Genomic_DNA"/>
</dbReference>
<evidence type="ECO:0000256" key="1">
    <source>
        <dbReference type="SAM" id="MobiDB-lite"/>
    </source>
</evidence>
<reference evidence="2" key="1">
    <citation type="journal article" date="2020" name="Stud. Mycol.">
        <title>101 Dothideomycetes genomes: a test case for predicting lifestyles and emergence of pathogens.</title>
        <authorList>
            <person name="Haridas S."/>
            <person name="Albert R."/>
            <person name="Binder M."/>
            <person name="Bloem J."/>
            <person name="Labutti K."/>
            <person name="Salamov A."/>
            <person name="Andreopoulos B."/>
            <person name="Baker S."/>
            <person name="Barry K."/>
            <person name="Bills G."/>
            <person name="Bluhm B."/>
            <person name="Cannon C."/>
            <person name="Castanera R."/>
            <person name="Culley D."/>
            <person name="Daum C."/>
            <person name="Ezra D."/>
            <person name="Gonzalez J."/>
            <person name="Henrissat B."/>
            <person name="Kuo A."/>
            <person name="Liang C."/>
            <person name="Lipzen A."/>
            <person name="Lutzoni F."/>
            <person name="Magnuson J."/>
            <person name="Mondo S."/>
            <person name="Nolan M."/>
            <person name="Ohm R."/>
            <person name="Pangilinan J."/>
            <person name="Park H.-J."/>
            <person name="Ramirez L."/>
            <person name="Alfaro M."/>
            <person name="Sun H."/>
            <person name="Tritt A."/>
            <person name="Yoshinaga Y."/>
            <person name="Zwiers L.-H."/>
            <person name="Turgeon B."/>
            <person name="Goodwin S."/>
            <person name="Spatafora J."/>
            <person name="Crous P."/>
            <person name="Grigoriev I."/>
        </authorList>
    </citation>
    <scope>NUCLEOTIDE SEQUENCE</scope>
    <source>
        <strain evidence="2">CBS 269.34</strain>
    </source>
</reference>
<name>A0A6A6R8U1_9PEZI</name>
<gene>
    <name evidence="2" type="ORF">BU16DRAFT_241470</name>
</gene>
<keyword evidence="3" id="KW-1185">Reference proteome</keyword>
<protein>
    <submittedName>
        <fullName evidence="2">Uncharacterized protein</fullName>
    </submittedName>
</protein>
<organism evidence="2 3">
    <name type="scientific">Lophium mytilinum</name>
    <dbReference type="NCBI Taxonomy" id="390894"/>
    <lineage>
        <taxon>Eukaryota</taxon>
        <taxon>Fungi</taxon>
        <taxon>Dikarya</taxon>
        <taxon>Ascomycota</taxon>
        <taxon>Pezizomycotina</taxon>
        <taxon>Dothideomycetes</taxon>
        <taxon>Pleosporomycetidae</taxon>
        <taxon>Mytilinidiales</taxon>
        <taxon>Mytilinidiaceae</taxon>
        <taxon>Lophium</taxon>
    </lineage>
</organism>
<dbReference type="OrthoDB" id="5424391at2759"/>